<dbReference type="GO" id="GO:0071973">
    <property type="term" value="P:bacterial-type flagellum-dependent cell motility"/>
    <property type="evidence" value="ECO:0007669"/>
    <property type="project" value="InterPro"/>
</dbReference>
<dbReference type="PRINTS" id="PR00956">
    <property type="entry name" value="FLGMOTORFLIN"/>
</dbReference>
<protein>
    <submittedName>
        <fullName evidence="4">Type III secretion protein Q</fullName>
    </submittedName>
</protein>
<feature type="compositionally biased region" description="Acidic residues" evidence="2">
    <location>
        <begin position="1"/>
        <end position="18"/>
    </location>
</feature>
<comment type="caution">
    <text evidence="4">The sequence shown here is derived from an EMBL/GenBank/DDBJ whole genome shotgun (WGS) entry which is preliminary data.</text>
</comment>
<dbReference type="Proteomes" id="UP001252613">
    <property type="component" value="Unassembled WGS sequence"/>
</dbReference>
<sequence>MSNEPQDEEPLYEFDNNDELAAQDANDDQQERLDSAQPDDALPQDAATQPPSPLSGVTLALTVRCGEVKLSLEALGRLAAGSVVDVTGMAPGAATLCHEERVVAYGELVDVDGRLGMQITRLVFDQ</sequence>
<comment type="similarity">
    <text evidence="1">Belongs to the FliN/MopA/SpaO family.</text>
</comment>
<dbReference type="Pfam" id="PF01052">
    <property type="entry name" value="FliMN_C"/>
    <property type="match status" value="1"/>
</dbReference>
<accession>A0AAW8MDI6</accession>
<evidence type="ECO:0000313" key="5">
    <source>
        <dbReference type="Proteomes" id="UP001252613"/>
    </source>
</evidence>
<organism evidence="4 5">
    <name type="scientific">Pseudomonas brassicacearum</name>
    <dbReference type="NCBI Taxonomy" id="930166"/>
    <lineage>
        <taxon>Bacteria</taxon>
        <taxon>Pseudomonadati</taxon>
        <taxon>Pseudomonadota</taxon>
        <taxon>Gammaproteobacteria</taxon>
        <taxon>Pseudomonadales</taxon>
        <taxon>Pseudomonadaceae</taxon>
        <taxon>Pseudomonas</taxon>
    </lineage>
</organism>
<dbReference type="Gene3D" id="2.30.330.10">
    <property type="entry name" value="SpoA-like"/>
    <property type="match status" value="1"/>
</dbReference>
<feature type="compositionally biased region" description="Low complexity" evidence="2">
    <location>
        <begin position="35"/>
        <end position="49"/>
    </location>
</feature>
<feature type="region of interest" description="Disordered" evidence="2">
    <location>
        <begin position="1"/>
        <end position="55"/>
    </location>
</feature>
<name>A0AAW8MDI6_9PSED</name>
<dbReference type="GO" id="GO:0006935">
    <property type="term" value="P:chemotaxis"/>
    <property type="evidence" value="ECO:0007669"/>
    <property type="project" value="InterPro"/>
</dbReference>
<dbReference type="SUPFAM" id="SSF101801">
    <property type="entry name" value="Surface presentation of antigens (SPOA)"/>
    <property type="match status" value="1"/>
</dbReference>
<evidence type="ECO:0000259" key="3">
    <source>
        <dbReference type="Pfam" id="PF01052"/>
    </source>
</evidence>
<dbReference type="InterPro" id="IPR036429">
    <property type="entry name" value="SpoA-like_sf"/>
</dbReference>
<evidence type="ECO:0000256" key="2">
    <source>
        <dbReference type="SAM" id="MobiDB-lite"/>
    </source>
</evidence>
<dbReference type="RefSeq" id="WP_265028336.1">
    <property type="nucleotide sequence ID" value="NZ_JAVDVC010000006.1"/>
</dbReference>
<feature type="domain" description="Flagellar motor switch protein FliN-like C-terminal" evidence="3">
    <location>
        <begin position="54"/>
        <end position="123"/>
    </location>
</feature>
<dbReference type="InterPro" id="IPR001543">
    <property type="entry name" value="FliN-like_C"/>
</dbReference>
<dbReference type="GO" id="GO:0009425">
    <property type="term" value="C:bacterial-type flagellum basal body"/>
    <property type="evidence" value="ECO:0007669"/>
    <property type="project" value="InterPro"/>
</dbReference>
<reference evidence="4" key="1">
    <citation type="submission" date="2023-07" db="EMBL/GenBank/DDBJ databases">
        <title>Sorghum-associated microbial communities from plants grown in Nebraska, USA.</title>
        <authorList>
            <person name="Schachtman D."/>
        </authorList>
    </citation>
    <scope>NUCLEOTIDE SEQUENCE</scope>
    <source>
        <strain evidence="4">3432</strain>
    </source>
</reference>
<dbReference type="AlphaFoldDB" id="A0AAW8MDI6"/>
<dbReference type="InterPro" id="IPR001172">
    <property type="entry name" value="FliN_T3SS_HrcQb"/>
</dbReference>
<evidence type="ECO:0000313" key="4">
    <source>
        <dbReference type="EMBL" id="MDR6959519.1"/>
    </source>
</evidence>
<dbReference type="EMBL" id="JAVDVC010000006">
    <property type="protein sequence ID" value="MDR6959519.1"/>
    <property type="molecule type" value="Genomic_DNA"/>
</dbReference>
<dbReference type="GO" id="GO:0003774">
    <property type="term" value="F:cytoskeletal motor activity"/>
    <property type="evidence" value="ECO:0007669"/>
    <property type="project" value="InterPro"/>
</dbReference>
<gene>
    <name evidence="4" type="ORF">J2W43_003516</name>
</gene>
<evidence type="ECO:0000256" key="1">
    <source>
        <dbReference type="ARBA" id="ARBA00009226"/>
    </source>
</evidence>
<proteinExistence type="inferred from homology"/>